<organism evidence="7 8">
    <name type="scientific">Chryseobacterium oleae</name>
    <dbReference type="NCBI Taxonomy" id="491207"/>
    <lineage>
        <taxon>Bacteria</taxon>
        <taxon>Pseudomonadati</taxon>
        <taxon>Bacteroidota</taxon>
        <taxon>Flavobacteriia</taxon>
        <taxon>Flavobacteriales</taxon>
        <taxon>Weeksellaceae</taxon>
        <taxon>Chryseobacterium group</taxon>
        <taxon>Chryseobacterium</taxon>
    </lineage>
</organism>
<feature type="transmembrane region" description="Helical" evidence="6">
    <location>
        <begin position="497"/>
        <end position="515"/>
    </location>
</feature>
<dbReference type="InterPro" id="IPR036259">
    <property type="entry name" value="MFS_trans_sf"/>
</dbReference>
<dbReference type="Pfam" id="PF07690">
    <property type="entry name" value="MFS_1"/>
    <property type="match status" value="1"/>
</dbReference>
<reference evidence="8" key="1">
    <citation type="submission" date="2016-10" db="EMBL/GenBank/DDBJ databases">
        <authorList>
            <person name="Varghese N."/>
            <person name="Submissions S."/>
        </authorList>
    </citation>
    <scope>NUCLEOTIDE SEQUENCE [LARGE SCALE GENOMIC DNA]</scope>
    <source>
        <strain evidence="8">DSM 25575</strain>
    </source>
</reference>
<feature type="transmembrane region" description="Helical" evidence="6">
    <location>
        <begin position="312"/>
        <end position="330"/>
    </location>
</feature>
<keyword evidence="4 6" id="KW-1133">Transmembrane helix</keyword>
<evidence type="ECO:0000256" key="1">
    <source>
        <dbReference type="ARBA" id="ARBA00004141"/>
    </source>
</evidence>
<accession>A0A1I5BUJ0</accession>
<feature type="transmembrane region" description="Helical" evidence="6">
    <location>
        <begin position="106"/>
        <end position="128"/>
    </location>
</feature>
<evidence type="ECO:0000313" key="7">
    <source>
        <dbReference type="EMBL" id="SFN78380.1"/>
    </source>
</evidence>
<dbReference type="InterPro" id="IPR011701">
    <property type="entry name" value="MFS"/>
</dbReference>
<feature type="transmembrane region" description="Helical" evidence="6">
    <location>
        <begin position="401"/>
        <end position="422"/>
    </location>
</feature>
<feature type="transmembrane region" description="Helical" evidence="6">
    <location>
        <begin position="239"/>
        <end position="256"/>
    </location>
</feature>
<keyword evidence="3 6" id="KW-0812">Transmembrane</keyword>
<evidence type="ECO:0000256" key="2">
    <source>
        <dbReference type="ARBA" id="ARBA00022448"/>
    </source>
</evidence>
<dbReference type="GO" id="GO:0022857">
    <property type="term" value="F:transmembrane transporter activity"/>
    <property type="evidence" value="ECO:0007669"/>
    <property type="project" value="InterPro"/>
</dbReference>
<feature type="transmembrane region" description="Helical" evidence="6">
    <location>
        <begin position="21"/>
        <end position="47"/>
    </location>
</feature>
<evidence type="ECO:0000256" key="3">
    <source>
        <dbReference type="ARBA" id="ARBA00022692"/>
    </source>
</evidence>
<protein>
    <submittedName>
        <fullName evidence="7">Major Facilitator Superfamily protein</fullName>
    </submittedName>
</protein>
<dbReference type="EMBL" id="FOVD01000008">
    <property type="protein sequence ID" value="SFN78380.1"/>
    <property type="molecule type" value="Genomic_DNA"/>
</dbReference>
<sequence>MQAHQIPVFKPWVSEWMARSVIFAILMTCLFSFSLYSSPVTVMGFYGVQPTDVQYGMVVIYGSTVAFLALDFRIVKYFAPRKYLVTALAINAVCSVVCFYSKDWTLFVICQFVQGVTCALMSGIVLQLTFPRLESTRARVIGYSLLYGSIQISVPFYSIFSSAVLYFYDFNWLFLGSGIMLILLTLIVLLTMNGKARFTKKIPLYQVDWVGYLFYASFILILGYILIYGRQSGWFDSPLIVLLFLGNFIVFTLFVMRESRLKRPLINLQIFRVKNFVIGLLLLFTFYIFKGSTGLAYGYLEIILGNDPISTIPIWIAVITGTVLSMLVTSRFVLMGFNLIRIIIVGFGCMALYYAYMILFVSVQGETNDFILPMFIYGVATGILFVPIVSFTSSAAPPKIAFNASLIGILARFTGFTASMALNNEIQLFSKSAVREKLRETVTETNAQLPATLLDIQNQYINAGNDIYTAKGASKEYFNQMVGQQIFARATRDYYDLMLVGVVCVILILLLLPQIQNVVLRLRKGNIPY</sequence>
<dbReference type="Proteomes" id="UP000198769">
    <property type="component" value="Unassembled WGS sequence"/>
</dbReference>
<name>A0A1I5BUJ0_CHROL</name>
<dbReference type="PANTHER" id="PTHR42718">
    <property type="entry name" value="MAJOR FACILITATOR SUPERFAMILY MULTIDRUG TRANSPORTER MFSC"/>
    <property type="match status" value="1"/>
</dbReference>
<feature type="transmembrane region" description="Helical" evidence="6">
    <location>
        <begin position="172"/>
        <end position="192"/>
    </location>
</feature>
<dbReference type="Gene3D" id="1.20.1250.20">
    <property type="entry name" value="MFS general substrate transporter like domains"/>
    <property type="match status" value="1"/>
</dbReference>
<evidence type="ECO:0000256" key="5">
    <source>
        <dbReference type="ARBA" id="ARBA00023136"/>
    </source>
</evidence>
<gene>
    <name evidence="7" type="ORF">SAMN05421594_4195</name>
</gene>
<evidence type="ECO:0000256" key="4">
    <source>
        <dbReference type="ARBA" id="ARBA00022989"/>
    </source>
</evidence>
<dbReference type="AlphaFoldDB" id="A0A1I5BUJ0"/>
<keyword evidence="2" id="KW-0813">Transport</keyword>
<dbReference type="RefSeq" id="WP_090026849.1">
    <property type="nucleotide sequence ID" value="NZ_FOVD01000008.1"/>
</dbReference>
<feature type="transmembrane region" description="Helical" evidence="6">
    <location>
        <begin position="140"/>
        <end position="160"/>
    </location>
</feature>
<feature type="transmembrane region" description="Helical" evidence="6">
    <location>
        <begin position="83"/>
        <end position="100"/>
    </location>
</feature>
<evidence type="ECO:0000256" key="6">
    <source>
        <dbReference type="SAM" id="Phobius"/>
    </source>
</evidence>
<feature type="transmembrane region" description="Helical" evidence="6">
    <location>
        <begin position="370"/>
        <end position="389"/>
    </location>
</feature>
<dbReference type="GO" id="GO:0016020">
    <property type="term" value="C:membrane"/>
    <property type="evidence" value="ECO:0007669"/>
    <property type="project" value="UniProtKB-SubCell"/>
</dbReference>
<keyword evidence="5 6" id="KW-0472">Membrane</keyword>
<feature type="transmembrane region" description="Helical" evidence="6">
    <location>
        <begin position="204"/>
        <end position="227"/>
    </location>
</feature>
<feature type="transmembrane region" description="Helical" evidence="6">
    <location>
        <begin position="53"/>
        <end position="71"/>
    </location>
</feature>
<feature type="transmembrane region" description="Helical" evidence="6">
    <location>
        <begin position="276"/>
        <end position="300"/>
    </location>
</feature>
<feature type="transmembrane region" description="Helical" evidence="6">
    <location>
        <begin position="342"/>
        <end position="364"/>
    </location>
</feature>
<proteinExistence type="predicted"/>
<keyword evidence="8" id="KW-1185">Reference proteome</keyword>
<evidence type="ECO:0000313" key="8">
    <source>
        <dbReference type="Proteomes" id="UP000198769"/>
    </source>
</evidence>
<dbReference type="OrthoDB" id="622032at2"/>
<comment type="subcellular location">
    <subcellularLocation>
        <location evidence="1">Membrane</location>
        <topology evidence="1">Multi-pass membrane protein</topology>
    </subcellularLocation>
</comment>
<dbReference type="PANTHER" id="PTHR42718:SF9">
    <property type="entry name" value="MAJOR FACILITATOR SUPERFAMILY MULTIDRUG TRANSPORTER MFSC"/>
    <property type="match status" value="1"/>
</dbReference>
<dbReference type="SUPFAM" id="SSF103473">
    <property type="entry name" value="MFS general substrate transporter"/>
    <property type="match status" value="1"/>
</dbReference>